<organism evidence="7 8">
    <name type="scientific">Fusarium vanettenii (strain ATCC MYA-4622 / CBS 123669 / FGSC 9596 / NRRL 45880 / 77-13-4)</name>
    <name type="common">Fusarium solani subsp. pisi</name>
    <dbReference type="NCBI Taxonomy" id="660122"/>
    <lineage>
        <taxon>Eukaryota</taxon>
        <taxon>Fungi</taxon>
        <taxon>Dikarya</taxon>
        <taxon>Ascomycota</taxon>
        <taxon>Pezizomycotina</taxon>
        <taxon>Sordariomycetes</taxon>
        <taxon>Hypocreomycetidae</taxon>
        <taxon>Hypocreales</taxon>
        <taxon>Nectriaceae</taxon>
        <taxon>Fusarium</taxon>
        <taxon>Fusarium solani species complex</taxon>
        <taxon>Fusarium vanettenii</taxon>
    </lineage>
</organism>
<feature type="chain" id="PRO_5006523196" description="Carboxypeptidase" evidence="6">
    <location>
        <begin position="18"/>
        <end position="488"/>
    </location>
</feature>
<dbReference type="PROSITE" id="PS00131">
    <property type="entry name" value="CARBOXYPEPT_SER_SER"/>
    <property type="match status" value="1"/>
</dbReference>
<proteinExistence type="inferred from homology"/>
<dbReference type="PRINTS" id="PR00724">
    <property type="entry name" value="CRBOXYPTASEC"/>
</dbReference>
<evidence type="ECO:0000256" key="3">
    <source>
        <dbReference type="ARBA" id="ARBA00022670"/>
    </source>
</evidence>
<dbReference type="GO" id="GO:0006508">
    <property type="term" value="P:proteolysis"/>
    <property type="evidence" value="ECO:0007669"/>
    <property type="project" value="UniProtKB-KW"/>
</dbReference>
<reference evidence="7 8" key="1">
    <citation type="journal article" date="2009" name="PLoS Genet.">
        <title>The genome of Nectria haematococca: contribution of supernumerary chromosomes to gene expansion.</title>
        <authorList>
            <person name="Coleman J.J."/>
            <person name="Rounsley S.D."/>
            <person name="Rodriguez-Carres M."/>
            <person name="Kuo A."/>
            <person name="Wasmann C.C."/>
            <person name="Grimwood J."/>
            <person name="Schmutz J."/>
            <person name="Taga M."/>
            <person name="White G.J."/>
            <person name="Zhou S."/>
            <person name="Schwartz D.C."/>
            <person name="Freitag M."/>
            <person name="Ma L.J."/>
            <person name="Danchin E.G."/>
            <person name="Henrissat B."/>
            <person name="Coutinho P.M."/>
            <person name="Nelson D.R."/>
            <person name="Straney D."/>
            <person name="Napoli C.A."/>
            <person name="Barker B.M."/>
            <person name="Gribskov M."/>
            <person name="Rep M."/>
            <person name="Kroken S."/>
            <person name="Molnar I."/>
            <person name="Rensing C."/>
            <person name="Kennell J.C."/>
            <person name="Zamora J."/>
            <person name="Farman M.L."/>
            <person name="Selker E.U."/>
            <person name="Salamov A."/>
            <person name="Shapiro H."/>
            <person name="Pangilinan J."/>
            <person name="Lindquist E."/>
            <person name="Lamers C."/>
            <person name="Grigoriev I.V."/>
            <person name="Geiser D.M."/>
            <person name="Covert S.F."/>
            <person name="Temporini E."/>
            <person name="Vanetten H.D."/>
        </authorList>
    </citation>
    <scope>NUCLEOTIDE SEQUENCE [LARGE SCALE GENOMIC DNA]</scope>
    <source>
        <strain evidence="8">ATCC MYA-4622 / CBS 123669 / FGSC 9596 / NRRL 45880 / 77-13-4</strain>
    </source>
</reference>
<dbReference type="Pfam" id="PF00450">
    <property type="entry name" value="Peptidase_S10"/>
    <property type="match status" value="1"/>
</dbReference>
<dbReference type="VEuPathDB" id="FungiDB:NECHADRAFT_86318"/>
<keyword evidence="3 6" id="KW-0645">Protease</keyword>
<keyword evidence="4 6" id="KW-0378">Hydrolase</keyword>
<keyword evidence="8" id="KW-1185">Reference proteome</keyword>
<dbReference type="OMA" id="AEMGPYR"/>
<dbReference type="Gene3D" id="3.40.50.1820">
    <property type="entry name" value="alpha/beta hydrolase"/>
    <property type="match status" value="1"/>
</dbReference>
<evidence type="ECO:0000256" key="1">
    <source>
        <dbReference type="ARBA" id="ARBA00009431"/>
    </source>
</evidence>
<dbReference type="PANTHER" id="PTHR11802">
    <property type="entry name" value="SERINE PROTEASE FAMILY S10 SERINE CARBOXYPEPTIDASE"/>
    <property type="match status" value="1"/>
</dbReference>
<keyword evidence="6" id="KW-0732">Signal</keyword>
<evidence type="ECO:0000256" key="6">
    <source>
        <dbReference type="RuleBase" id="RU361156"/>
    </source>
</evidence>
<dbReference type="KEGG" id="nhe:NECHADRAFT_86318"/>
<dbReference type="Gene3D" id="1.10.287.410">
    <property type="match status" value="1"/>
</dbReference>
<dbReference type="AlphaFoldDB" id="C7ZEW2"/>
<gene>
    <name evidence="7" type="ORF">NECHADRAFT_86318</name>
</gene>
<protein>
    <recommendedName>
        <fullName evidence="6">Carboxypeptidase</fullName>
        <ecNumber evidence="6">3.4.16.-</ecNumber>
    </recommendedName>
</protein>
<dbReference type="HOGENOM" id="CLU_008523_10_4_1"/>
<accession>C7ZEW2</accession>
<evidence type="ECO:0000256" key="4">
    <source>
        <dbReference type="ARBA" id="ARBA00022801"/>
    </source>
</evidence>
<dbReference type="Proteomes" id="UP000005206">
    <property type="component" value="Chromosome 11"/>
</dbReference>
<evidence type="ECO:0000256" key="2">
    <source>
        <dbReference type="ARBA" id="ARBA00022645"/>
    </source>
</evidence>
<dbReference type="EMBL" id="GG698922">
    <property type="protein sequence ID" value="EEU37466.1"/>
    <property type="molecule type" value="Genomic_DNA"/>
</dbReference>
<sequence length="488" mass="54241">MRIRNALFWALLAPALAMNSDKYVVHKSKFDPSRQMRVKSHPEGAVCDGGVASHSGWADLGNHHMFFWYYESRSAAPDAPVMVWFTGGPGGSSQASALVENGDCKFDRDSQKPTRNPYGWTEEFHMVYIDQPVGVGFSYLDHGNTPSTTDEAAPDVVGFLRLFAESFPHLAKNPLHLAGESYGGRWIPVFGDWVNQYNKVVAEEQRIPLASLIAISAWSHPMVQLPTTYDVACWPFKGYPPALNDTTCTAMAAEYESCKTLLDACDSSQDGIMCGEAAKLCHKGILDYLYTQKVNKYDRRMVCPAPSQCYPIMDEMEAWMNTEAIFEDLLDITNQTSGKKGSYQFMDSQTYLNLVASGDLVVNSLKHIETILQDRVVPVLYTASDADMMVNIKGVGEALDNMRWHGRPFFKNAPFEELPFKTSAGHAGGRVKKSEKLWYAELAEAGHMAPYDQPAGTLELMKIWLAGINHGLVGLRKDDKQSFLGADL</sequence>
<keyword evidence="5" id="KW-0325">Glycoprotein</keyword>
<dbReference type="OrthoDB" id="443318at2759"/>
<dbReference type="InParanoid" id="C7ZEW2"/>
<dbReference type="RefSeq" id="XP_003043179.1">
    <property type="nucleotide sequence ID" value="XM_003043133.1"/>
</dbReference>
<name>C7ZEW2_FUSV7</name>
<dbReference type="GeneID" id="9665193"/>
<dbReference type="InterPro" id="IPR018202">
    <property type="entry name" value="Ser_caboxypep_ser_AS"/>
</dbReference>
<dbReference type="InterPro" id="IPR001563">
    <property type="entry name" value="Peptidase_S10"/>
</dbReference>
<evidence type="ECO:0000313" key="7">
    <source>
        <dbReference type="EMBL" id="EEU37466.1"/>
    </source>
</evidence>
<dbReference type="InterPro" id="IPR029058">
    <property type="entry name" value="AB_hydrolase_fold"/>
</dbReference>
<dbReference type="PANTHER" id="PTHR11802:SF432">
    <property type="entry name" value="Y, PUTATIVE-RELATED"/>
    <property type="match status" value="1"/>
</dbReference>
<comment type="similarity">
    <text evidence="1 6">Belongs to the peptidase S10 family.</text>
</comment>
<evidence type="ECO:0000256" key="5">
    <source>
        <dbReference type="ARBA" id="ARBA00023180"/>
    </source>
</evidence>
<dbReference type="GO" id="GO:0004185">
    <property type="term" value="F:serine-type carboxypeptidase activity"/>
    <property type="evidence" value="ECO:0007669"/>
    <property type="project" value="UniProtKB-UniRule"/>
</dbReference>
<dbReference type="EC" id="3.4.16.-" evidence="6"/>
<dbReference type="eggNOG" id="KOG1282">
    <property type="taxonomic scope" value="Eukaryota"/>
</dbReference>
<feature type="signal peptide" evidence="6">
    <location>
        <begin position="1"/>
        <end position="17"/>
    </location>
</feature>
<evidence type="ECO:0000313" key="8">
    <source>
        <dbReference type="Proteomes" id="UP000005206"/>
    </source>
</evidence>
<dbReference type="SUPFAM" id="SSF53474">
    <property type="entry name" value="alpha/beta-Hydrolases"/>
    <property type="match status" value="1"/>
</dbReference>
<keyword evidence="2 6" id="KW-0121">Carboxypeptidase</keyword>
<dbReference type="GO" id="GO:0000324">
    <property type="term" value="C:fungal-type vacuole"/>
    <property type="evidence" value="ECO:0007669"/>
    <property type="project" value="TreeGrafter"/>
</dbReference>